<dbReference type="KEGG" id="osn:115217578"/>
<reference evidence="2" key="1">
    <citation type="submission" date="2025-08" db="UniProtKB">
        <authorList>
            <consortium name="RefSeq"/>
        </authorList>
    </citation>
    <scope>IDENTIFICATION</scope>
</reference>
<accession>A0A6P7SXS7</accession>
<dbReference type="PROSITE" id="PS50950">
    <property type="entry name" value="ZF_THAP"/>
    <property type="match status" value="1"/>
</dbReference>
<name>A0A6P7SXS7_9MOLL</name>
<organism evidence="1 2">
    <name type="scientific">Octopus sinensis</name>
    <name type="common">East Asian common octopus</name>
    <dbReference type="NCBI Taxonomy" id="2607531"/>
    <lineage>
        <taxon>Eukaryota</taxon>
        <taxon>Metazoa</taxon>
        <taxon>Spiralia</taxon>
        <taxon>Lophotrochozoa</taxon>
        <taxon>Mollusca</taxon>
        <taxon>Cephalopoda</taxon>
        <taxon>Coleoidea</taxon>
        <taxon>Octopodiformes</taxon>
        <taxon>Octopoda</taxon>
        <taxon>Incirrata</taxon>
        <taxon>Octopodidae</taxon>
        <taxon>Octopus</taxon>
    </lineage>
</organism>
<dbReference type="Proteomes" id="UP000515154">
    <property type="component" value="Linkage group LG11"/>
</dbReference>
<proteinExistence type="predicted"/>
<dbReference type="PANTHER" id="PTHR46600">
    <property type="entry name" value="THAP DOMAIN-CONTAINING"/>
    <property type="match status" value="1"/>
</dbReference>
<evidence type="ECO:0000313" key="2">
    <source>
        <dbReference type="RefSeq" id="XP_029643184.1"/>
    </source>
</evidence>
<dbReference type="InterPro" id="IPR026516">
    <property type="entry name" value="THAP1/10"/>
</dbReference>
<protein>
    <submittedName>
        <fullName evidence="2">Uncharacterized protein LOC115217578 isoform X1</fullName>
    </submittedName>
</protein>
<evidence type="ECO:0000313" key="1">
    <source>
        <dbReference type="Proteomes" id="UP000515154"/>
    </source>
</evidence>
<dbReference type="InterPro" id="IPR006612">
    <property type="entry name" value="THAP_Znf"/>
</dbReference>
<dbReference type="GO" id="GO:0043565">
    <property type="term" value="F:sequence-specific DNA binding"/>
    <property type="evidence" value="ECO:0007669"/>
    <property type="project" value="InterPro"/>
</dbReference>
<keyword evidence="1" id="KW-1185">Reference proteome</keyword>
<dbReference type="GO" id="GO:0008270">
    <property type="term" value="F:zinc ion binding"/>
    <property type="evidence" value="ECO:0007669"/>
    <property type="project" value="UniProtKB-KW"/>
</dbReference>
<dbReference type="RefSeq" id="XP_029643184.1">
    <property type="nucleotide sequence ID" value="XM_029787324.2"/>
</dbReference>
<sequence>MPSSCIVKGCKSVQKKNQAIHFYRLPWNDRPLLRKWVERAGYNLNDPSDVERISKESSRVCSLHFKNNVRMGKKDLPRINLLVYEQNILQEAAQSLLELSGATSVYSTVQGPSDSNNNISPTRMGPCPQNPGNNQLNQATTLATVATPEQTVAMVVPATTQYQSETVITYTPDTVVTYSPMPESAVAYTSESVATNGPSNITYEPDAVVMYAPDCES</sequence>
<dbReference type="Pfam" id="PF05485">
    <property type="entry name" value="THAP"/>
    <property type="match status" value="1"/>
</dbReference>
<dbReference type="PANTHER" id="PTHR46600:SF11">
    <property type="entry name" value="THAP DOMAIN-CONTAINING PROTEIN 10"/>
    <property type="match status" value="1"/>
</dbReference>
<dbReference type="SUPFAM" id="SSF57716">
    <property type="entry name" value="Glucocorticoid receptor-like (DNA-binding domain)"/>
    <property type="match status" value="1"/>
</dbReference>
<gene>
    <name evidence="2" type="primary">LOC115217578</name>
</gene>
<dbReference type="AlphaFoldDB" id="A0A6P7SXS7"/>